<feature type="non-terminal residue" evidence="4">
    <location>
        <position position="1"/>
    </location>
</feature>
<comment type="caution">
    <text evidence="4">The sequence shown here is derived from an EMBL/GenBank/DDBJ whole genome shotgun (WGS) entry which is preliminary data.</text>
</comment>
<dbReference type="Pfam" id="PF10342">
    <property type="entry name" value="Kre9_KNH"/>
    <property type="match status" value="1"/>
</dbReference>
<protein>
    <submittedName>
        <fullName evidence="4">Extracellular conserved serine-rich protein</fullName>
    </submittedName>
</protein>
<evidence type="ECO:0000259" key="3">
    <source>
        <dbReference type="Pfam" id="PF10342"/>
    </source>
</evidence>
<organism evidence="4 5">
    <name type="scientific">Colletotrichum incanum</name>
    <name type="common">Soybean anthracnose fungus</name>
    <dbReference type="NCBI Taxonomy" id="1573173"/>
    <lineage>
        <taxon>Eukaryota</taxon>
        <taxon>Fungi</taxon>
        <taxon>Dikarya</taxon>
        <taxon>Ascomycota</taxon>
        <taxon>Pezizomycotina</taxon>
        <taxon>Sordariomycetes</taxon>
        <taxon>Hypocreomycetidae</taxon>
        <taxon>Glomerellales</taxon>
        <taxon>Glomerellaceae</taxon>
        <taxon>Colletotrichum</taxon>
        <taxon>Colletotrichum spaethianum species complex</taxon>
    </lineage>
</organism>
<evidence type="ECO:0000256" key="2">
    <source>
        <dbReference type="SAM" id="MobiDB-lite"/>
    </source>
</evidence>
<name>A0A162NG73_COLIC</name>
<dbReference type="EMBL" id="LFIW01000552">
    <property type="protein sequence ID" value="KZL85933.1"/>
    <property type="molecule type" value="Genomic_DNA"/>
</dbReference>
<dbReference type="PANTHER" id="PTHR35185:SF1">
    <property type="entry name" value="UPF0619 GPI-ANCHORED MEMBRANE PROTEIN C1322.10"/>
    <property type="match status" value="1"/>
</dbReference>
<accession>A0A162NG73</accession>
<dbReference type="AlphaFoldDB" id="A0A162NG73"/>
<dbReference type="Proteomes" id="UP000076584">
    <property type="component" value="Unassembled WGS sequence"/>
</dbReference>
<evidence type="ECO:0000313" key="4">
    <source>
        <dbReference type="EMBL" id="KZL85933.1"/>
    </source>
</evidence>
<evidence type="ECO:0000256" key="1">
    <source>
        <dbReference type="ARBA" id="ARBA00022729"/>
    </source>
</evidence>
<sequence length="268" mass="26826">LTFVLVTRSDIVLILIPTKPNKNNKKTLLPHLIFQPNEKMFSKTTVAITSLLALAEAVKVTKPAKGDDWEISSTNEITWETVSSDPKSFEIVIVNQSSYPGVSETIAKVNAADGKYTLKDVKVAAGDAYRINLVSTENNGILAQSEEFSLTDDSDDSSSSASASATASASASGSASASATGSSSSASGSTATATVTKTSSGLTTVTGSATATASGTAASNASGSGTASGTATGSAASGTSTTAPSSASAIKSTFAIFGSVAVAAYMLF</sequence>
<dbReference type="InterPro" id="IPR052479">
    <property type="entry name" value="GPI-anchor_Adhesion_Reg"/>
</dbReference>
<feature type="domain" description="Yeast cell wall synthesis Kre9/Knh1-like N-terminal" evidence="3">
    <location>
        <begin position="62"/>
        <end position="150"/>
    </location>
</feature>
<feature type="region of interest" description="Disordered" evidence="2">
    <location>
        <begin position="213"/>
        <end position="245"/>
    </location>
</feature>
<keyword evidence="1" id="KW-0732">Signal</keyword>
<reference evidence="4 5" key="1">
    <citation type="submission" date="2015-06" db="EMBL/GenBank/DDBJ databases">
        <title>Survival trade-offs in plant roots during colonization by closely related pathogenic and mutualistic fungi.</title>
        <authorList>
            <person name="Hacquard S."/>
            <person name="Kracher B."/>
            <person name="Hiruma K."/>
            <person name="Weinman A."/>
            <person name="Muench P."/>
            <person name="Garrido Oter R."/>
            <person name="Ver Loren van Themaat E."/>
            <person name="Dallerey J.-F."/>
            <person name="Damm U."/>
            <person name="Henrissat B."/>
            <person name="Lespinet O."/>
            <person name="Thon M."/>
            <person name="Kemen E."/>
            <person name="McHardy A.C."/>
            <person name="Schulze-Lefert P."/>
            <person name="O'Connell R.J."/>
        </authorList>
    </citation>
    <scope>NUCLEOTIDE SEQUENCE [LARGE SCALE GENOMIC DNA]</scope>
    <source>
        <strain evidence="4 5">MAFF 238704</strain>
    </source>
</reference>
<gene>
    <name evidence="4" type="ORF">CI238_06182</name>
</gene>
<dbReference type="STRING" id="1573173.A0A162NG73"/>
<dbReference type="PANTHER" id="PTHR35185">
    <property type="entry name" value="SERINE/THREONINE-RICH PROTEIN ADG2-RELATED"/>
    <property type="match status" value="1"/>
</dbReference>
<keyword evidence="5" id="KW-1185">Reference proteome</keyword>
<dbReference type="InterPro" id="IPR018466">
    <property type="entry name" value="Kre9/Knh1-like_N"/>
</dbReference>
<evidence type="ECO:0000313" key="5">
    <source>
        <dbReference type="Proteomes" id="UP000076584"/>
    </source>
</evidence>
<proteinExistence type="predicted"/>